<evidence type="ECO:0000259" key="6">
    <source>
        <dbReference type="Pfam" id="PF17167"/>
    </source>
</evidence>
<dbReference type="SUPFAM" id="SSF48208">
    <property type="entry name" value="Six-hairpin glycosidases"/>
    <property type="match status" value="1"/>
</dbReference>
<dbReference type="Gene3D" id="1.50.10.140">
    <property type="match status" value="2"/>
</dbReference>
<accession>A0ABV3TJF1</accession>
<gene>
    <name evidence="7" type="ORF">AB4874_08530</name>
</gene>
<dbReference type="InterPro" id="IPR010383">
    <property type="entry name" value="Glyco_hydrolase_94_b-supersand"/>
</dbReference>
<dbReference type="InterPro" id="IPR019282">
    <property type="entry name" value="Glycoamylase-like_cons_dom"/>
</dbReference>
<reference evidence="7 8" key="1">
    <citation type="journal article" date="2011" name="Int. J. Syst. Evol. Microbiol.">
        <title>Zhongshania antarctica gen. nov., sp. nov. and Zhongshania guokunii sp. nov., gammaproteobacteria respectively isolated from coastal attached (fast) ice and surface seawater of the Antarctic.</title>
        <authorList>
            <person name="Li H.J."/>
            <person name="Zhang X.Y."/>
            <person name="Chen C.X."/>
            <person name="Zhang Y.J."/>
            <person name="Gao Z.M."/>
            <person name="Yu Y."/>
            <person name="Chen X.L."/>
            <person name="Chen B."/>
            <person name="Zhang Y.Z."/>
        </authorList>
    </citation>
    <scope>NUCLEOTIDE SEQUENCE [LARGE SCALE GENOMIC DNA]</scope>
    <source>
        <strain evidence="7 8">15-R06ZXC-3</strain>
    </source>
</reference>
<feature type="transmembrane region" description="Helical" evidence="3">
    <location>
        <begin position="793"/>
        <end position="812"/>
    </location>
</feature>
<sequence>MTLVEPTEQAADWTIGIRAFAASQKTIDGPPAEIGIYRGLSTLEGWLEAARALCKDPAPAHMRSADWLLDNAYQVTRAIRTLDEDFPPAFYRRLSALSDPVAERTPRVVDLAQDLMDRLQHQVSMHALVEYLVAYQDVSALSNAELWALPSVLRLVALDRLVAAFSLLEPSLAPRFEPTRWSKQAAMRDPPTAVSDALTTLIGIQAIKWTDVVERTSRIEAALCDDPADVYRLMTLETRSRYRSVVETLAEQARCSELDVADQALALARRIPTDPLRSHVGYWLIDDGRPELEAALGCRLPLAMAVRRFLSARRHAFYWGALALGWLVGLLVPSWHLLMTDANIWHWIGVLLLSALPATVLSVTVIHWLITRFTRPSGLPELDFSKKIPARFTTAVVVPVIVSREEEIAHIAEKMEIRWLSNRDAALRFILLTDLPDAPEQNQPGDARIERCLQATVRAMNARYDTGAGGPFVLLHRGRSFNPSEGCWMGWERKRGKLESFNKLVTGGLAAPEVFSHVEGDVARLQEIVFAIVLDADTELPPGSAARLVGTLAHPLNRVQFDPVSGRVARGYTILQPRLEVMPDDKPVTHFSYLYTGDTAIDIYSRAVSDVYQDVFGVGIFAGKGIYDVAAFLSTVADRVPENSILSHDLFEGLHGRVALASNIVLYEDFPTTYLDYAARAHRWMRGDWQLLPWLWRRVPAAHGTQVATVFSNLDRWKIVDNLRRSLVPPALLLFFIAGWMVLPGSAVLWTILALAAPGSYIFAEVYGVLSGGFRRGALGYALHRFTEKGGRWFLAITFLVTDTMIGIDAVFRTLWRLYVKPQYLLEWTSAAHSAAKLRDQPIRSTLWKMMWPSSALALTIAAQLMLYDLQSFWPAAPVLLLWLIAPEIAVWTARPRLLRREHLGADQVQFLRGVALRTWHYFETFTGPEDNWLPPDNFQQHETGQVAHRTSPTNIGMFLASALSARDLGFVTTSDLMVRCRNTVETLERLETYRGHVFNWYDTRSLAPLEPKYVSMVDSGNLAVSLIALKQGCLEAAKAPAFDSACWDALGTTTQLLTQALRRIRGTQQSALEGCVRQIEAKIADADNDPTCWKEVADALAGPLWHQIETAVHEAIAAAPAIATELLSEIQVWLDAFHRQVHALARDVGSFFPWAALLADPPGPLEKLAQDVARRLAPLRPIPDLIEDAPRVLDELGAALRAAAQDPASRAWLDDLTRAIEEGVSRQKDLARDLDILAQRCGALAYSMDFAFLYDEEARLFVIGYNHSVGRMDHNHYDLLATEARLASYFAIAKHDAPVEHWFALGRPITRIRGKPSILSWSGSMFEYLMPALFLPSRRDTLLGESEATAVYYQRRYATERGIPWGISESAYGLTDAGGDYQYRAFGVPGLGIKRGLSDDLVVAPYASALALCALPRAAVLNLKALEKLEALGTFGFYDALDFTPSRRFGPHRFVAVRTYMAHHQGMTLVAIANVLMGDIHVRRVMREETFQAMDLLLHERVPWDAPIETGQIREAQDAYADADVLAPAALPAWVPSTAAAVPQLHMLGNAHLSARVSEAGGGGLFWQGDALTRWRPDATRDCHGTWVYVREGAQRSVWSIGRQPTQARGPEGKTVFHQHMVETFRRHDDISTRMEVAIAPYDDVEIRKITVINESNFAREVDIVSYAEVVLAAPQQDERHPAFSKLFVGSTYLPDQGALLFERRPRRPETRPPVLLHRLVTTGPDLTVHGFETDRARFIGRNGSAKDPQGLREGLSGTTGWTLDPVMALQVRLRLKPMETRSFAFLTVVGPSRGDVLDTAARYPFQALDRAFRDAALEAAREVQRLQLDPAKLPQLQAMSSLLLQPSATLRAVPASVSGVRLGQPGLWRLGISGDLPILLVSVNQTQDLTLLETLVRAQKLWRHRGLQFDLVILHMGASGYEGPLREYILSVLRDTHSESSLGRNGGLRLLSADQTDSETLACLTAAAHVVLERDAEDLSELLDRMLETRFPAPPFQPLGSIGFETRQPLARPASLQFDNGLGGFDPQTQDYVIHLAPGTHTPAPWCNVLTNEEFGTIVSESGLGMTWALNSGENRLTPWSNDPVADEPGEVLYLRDEATAEVWTPTPAPLGHAAECQIRHGKGYTRWTQFSHEIEQDLIALVPTDAPVKLIRLRLKNRSALTRRVTATYYAEWVLGAMESAAKPHVVTIYDAELKAILARNGWTPEFGARIAFLSASQEPHSLTGDRHDFLGKEGSVSDPAGLKRWDLGGRFVPGADACGGYQVHLNLEPNETTEVVFVLGQGSDLAAAGALLATWRSPEAFAQAFDQVSSSWEARLGAVQVTTPDPAFDLMVNRWLPYQNTACRLMARAGFYQAGGAYGFRDQLQDVLAVLFSDPARARSQILRAAACQFETGDALHWWHPPSGRGVRTRCSDDYLWLAYVTARYVAATGDTAILDVEIPFLTGAELEPDEGDRYARFETGASASVFEHCARALDRMIAVGAHGLPLIGTGDWNDGMDRVGDAGRGESVWLAWFEIATTGLFAPLAEPYAEHARAERWRHHAQALRGAIHDEAWDGAWFLRAFDDEGAPWGSDSNDECRIDLIAQAWSILSGDPPDARAQQAMESARAQLVDPKARLIRLLTPPFHLTGRDPGYIQAYPAGIRENGGQYTHAAAWLGLAFAQMGAGDDAWQVFDIINPIRRTSSPETAAVYLREPYVLPGDVSGKAHAGQGGWSWYTGAAGWTWQLAIHGIFGVTVLSGAIRVAPCLPRDWGQAKILLRGPQGTLALSIEDPDHLGTGRAEITVDGVSTKGDTVRFPGAGQTRTVRVRIFPRPQSATPPDPPVPHTEA</sequence>
<dbReference type="Pfam" id="PF06165">
    <property type="entry name" value="GH94_b-supersand"/>
    <property type="match status" value="2"/>
</dbReference>
<dbReference type="EMBL" id="JBFRYC010000004">
    <property type="protein sequence ID" value="MEX1661697.1"/>
    <property type="molecule type" value="Genomic_DNA"/>
</dbReference>
<dbReference type="InterPro" id="IPR037820">
    <property type="entry name" value="GH94N_NdvB"/>
</dbReference>
<dbReference type="Pfam" id="PF10091">
    <property type="entry name" value="Glycoamylase"/>
    <property type="match status" value="1"/>
</dbReference>
<dbReference type="PANTHER" id="PTHR37469">
    <property type="entry name" value="CELLOBIONIC ACID PHOSPHORYLASE-RELATED"/>
    <property type="match status" value="1"/>
</dbReference>
<feature type="domain" description="Glycosyl hydrolase 94 catalytic" evidence="6">
    <location>
        <begin position="2316"/>
        <end position="2737"/>
    </location>
</feature>
<dbReference type="InterPro" id="IPR033432">
    <property type="entry name" value="GH94_catalytic"/>
</dbReference>
<keyword evidence="3" id="KW-0812">Transmembrane</keyword>
<evidence type="ECO:0000313" key="8">
    <source>
        <dbReference type="Proteomes" id="UP001557465"/>
    </source>
</evidence>
<keyword evidence="2" id="KW-0808">Transferase</keyword>
<evidence type="ECO:0000256" key="2">
    <source>
        <dbReference type="ARBA" id="ARBA00022679"/>
    </source>
</evidence>
<evidence type="ECO:0000259" key="4">
    <source>
        <dbReference type="Pfam" id="PF06165"/>
    </source>
</evidence>
<name>A0ABV3TJF1_9RHOB</name>
<dbReference type="PANTHER" id="PTHR37469:SF2">
    <property type="entry name" value="CELLOBIONIC ACID PHOSPHORYLASE"/>
    <property type="match status" value="1"/>
</dbReference>
<evidence type="ECO:0000259" key="5">
    <source>
        <dbReference type="Pfam" id="PF10091"/>
    </source>
</evidence>
<dbReference type="Pfam" id="PF17167">
    <property type="entry name" value="Glyco_hydro_94"/>
    <property type="match status" value="1"/>
</dbReference>
<comment type="caution">
    <text evidence="7">The sequence shown here is derived from an EMBL/GenBank/DDBJ whole genome shotgun (WGS) entry which is preliminary data.</text>
</comment>
<evidence type="ECO:0000256" key="3">
    <source>
        <dbReference type="SAM" id="Phobius"/>
    </source>
</evidence>
<dbReference type="InterPro" id="IPR052047">
    <property type="entry name" value="GH94_Enzymes"/>
</dbReference>
<dbReference type="Gene3D" id="2.70.98.40">
    <property type="entry name" value="Glycoside hydrolase, family 65, N-terminal domain"/>
    <property type="match status" value="2"/>
</dbReference>
<feature type="domain" description="Glycosyl hydrolase 94 supersandwich" evidence="4">
    <location>
        <begin position="2033"/>
        <end position="2301"/>
    </location>
</feature>
<dbReference type="CDD" id="cd11756">
    <property type="entry name" value="GH94N_ChvB_NdvB_1_like"/>
    <property type="match status" value="1"/>
</dbReference>
<dbReference type="Proteomes" id="UP001557465">
    <property type="component" value="Unassembled WGS sequence"/>
</dbReference>
<feature type="domain" description="Glycosyl hydrolase 94 supersandwich" evidence="4">
    <location>
        <begin position="1541"/>
        <end position="1805"/>
    </location>
</feature>
<evidence type="ECO:0000313" key="7">
    <source>
        <dbReference type="EMBL" id="MEX1661697.1"/>
    </source>
</evidence>
<dbReference type="Gene3D" id="1.50.10.10">
    <property type="match status" value="1"/>
</dbReference>
<dbReference type="SUPFAM" id="SSF74650">
    <property type="entry name" value="Galactose mutarotase-like"/>
    <property type="match status" value="2"/>
</dbReference>
<feature type="domain" description="Glycoamylase-like" evidence="5">
    <location>
        <begin position="1277"/>
        <end position="1479"/>
    </location>
</feature>
<feature type="transmembrane region" description="Helical" evidence="3">
    <location>
        <begin position="732"/>
        <end position="757"/>
    </location>
</feature>
<dbReference type="Gene3D" id="2.60.420.10">
    <property type="entry name" value="Maltose phosphorylase, domain 3"/>
    <property type="match status" value="1"/>
</dbReference>
<keyword evidence="3" id="KW-0472">Membrane</keyword>
<dbReference type="InterPro" id="IPR037018">
    <property type="entry name" value="GH65_N"/>
</dbReference>
<dbReference type="InterPro" id="IPR012341">
    <property type="entry name" value="6hp_glycosidase-like_sf"/>
</dbReference>
<feature type="transmembrane region" description="Helical" evidence="3">
    <location>
        <begin position="316"/>
        <end position="338"/>
    </location>
</feature>
<keyword evidence="8" id="KW-1185">Reference proteome</keyword>
<protein>
    <submittedName>
        <fullName evidence="7">Glucoamylase family protein</fullName>
    </submittedName>
</protein>
<dbReference type="RefSeq" id="WP_368391677.1">
    <property type="nucleotide sequence ID" value="NZ_JBFRYC010000004.1"/>
</dbReference>
<dbReference type="InterPro" id="IPR011013">
    <property type="entry name" value="Gal_mutarotase_sf_dom"/>
</dbReference>
<feature type="transmembrane region" description="Helical" evidence="3">
    <location>
        <begin position="344"/>
        <end position="370"/>
    </location>
</feature>
<proteinExistence type="predicted"/>
<keyword evidence="1" id="KW-0328">Glycosyltransferase</keyword>
<dbReference type="InterPro" id="IPR008928">
    <property type="entry name" value="6-hairpin_glycosidase_sf"/>
</dbReference>
<dbReference type="CDD" id="cd11753">
    <property type="entry name" value="GH94N_ChvB_NdvB_2_like"/>
    <property type="match status" value="1"/>
</dbReference>
<keyword evidence="3" id="KW-1133">Transmembrane helix</keyword>
<dbReference type="InterPro" id="IPR037824">
    <property type="entry name" value="GH94N_2_NdvB"/>
</dbReference>
<dbReference type="SMART" id="SM01068">
    <property type="entry name" value="CBM_X"/>
    <property type="match status" value="2"/>
</dbReference>
<evidence type="ECO:0000256" key="1">
    <source>
        <dbReference type="ARBA" id="ARBA00022676"/>
    </source>
</evidence>
<organism evidence="7 8">
    <name type="scientific">Thioclava arctica</name>
    <dbReference type="NCBI Taxonomy" id="3238301"/>
    <lineage>
        <taxon>Bacteria</taxon>
        <taxon>Pseudomonadati</taxon>
        <taxon>Pseudomonadota</taxon>
        <taxon>Alphaproteobacteria</taxon>
        <taxon>Rhodobacterales</taxon>
        <taxon>Paracoccaceae</taxon>
        <taxon>Thioclava</taxon>
    </lineage>
</organism>